<protein>
    <submittedName>
        <fullName evidence="1">Glycosyltransferase involved in cell wall bisynthesis</fullName>
    </submittedName>
</protein>
<dbReference type="OrthoDB" id="9790710at2"/>
<dbReference type="EMBL" id="CP018799">
    <property type="protein sequence ID" value="ATX78640.1"/>
    <property type="molecule type" value="Genomic_DNA"/>
</dbReference>
<dbReference type="PANTHER" id="PTHR12526">
    <property type="entry name" value="GLYCOSYLTRANSFERASE"/>
    <property type="match status" value="1"/>
</dbReference>
<gene>
    <name evidence="1" type="ORF">Ga0123461_0187</name>
</gene>
<dbReference type="Proteomes" id="UP000231701">
    <property type="component" value="Chromosome"/>
</dbReference>
<dbReference type="RefSeq" id="WP_100276631.1">
    <property type="nucleotide sequence ID" value="NZ_CP018799.1"/>
</dbReference>
<dbReference type="GO" id="GO:0016740">
    <property type="term" value="F:transferase activity"/>
    <property type="evidence" value="ECO:0007669"/>
    <property type="project" value="UniProtKB-KW"/>
</dbReference>
<dbReference type="Gene3D" id="3.40.50.2000">
    <property type="entry name" value="Glycogen Phosphorylase B"/>
    <property type="match status" value="2"/>
</dbReference>
<dbReference type="SUPFAM" id="SSF53756">
    <property type="entry name" value="UDP-Glycosyltransferase/glycogen phosphorylase"/>
    <property type="match status" value="1"/>
</dbReference>
<dbReference type="Pfam" id="PF13692">
    <property type="entry name" value="Glyco_trans_1_4"/>
    <property type="match status" value="1"/>
</dbReference>
<reference evidence="1 2" key="1">
    <citation type="submission" date="2016-12" db="EMBL/GenBank/DDBJ databases">
        <title>Isolation and genomic insights into novel planktonic Zetaproteobacteria from stratified waters of the Chesapeake Bay.</title>
        <authorList>
            <person name="McAllister S.M."/>
            <person name="Kato S."/>
            <person name="Chan C.S."/>
            <person name="Chiu B.K."/>
            <person name="Field E.K."/>
        </authorList>
    </citation>
    <scope>NUCLEOTIDE SEQUENCE [LARGE SCALE GENOMIC DNA]</scope>
    <source>
        <strain evidence="1 2">CP-5</strain>
    </source>
</reference>
<sequence>MKQVLHITPHLGGGVGRALSGLLTAAGDSPNWRHRLVCLEQPEKRQFIDSLEQAGCEVTIAPDDAALQCMIADADIVQLEFWNHPSLIRAICELEIPPLRMVIWCHSSGLHFPALPDALFATCHRFVFTSACSLQAANVQTMDTVQRERLAIISSAGGMERLPLRNRDQRSSLRAGYVGSLNFSKLHPDYVALLSAIADSTLSVRMIGDESNRASLERQCADVGRPGMLDFAGYTTNVMAELAELDILVYLLNPTHYGTAEIALLEAMAMQVVPIVMGNRCEREIVEDGVTGFVVTDSESLAARVKWLRDHEQQRIEMGRRAAAFVRNQFTYARMIAQFELLYADVMALAKCRFDYAQVFGERPSEWFRAFVGAPLRFSDDGSVNMPQDYLRDAMYEQSKGSVYHFAGAFPKDALLLKWRDRLERMR</sequence>
<accession>A0A2K8KV44</accession>
<evidence type="ECO:0000313" key="2">
    <source>
        <dbReference type="Proteomes" id="UP000231701"/>
    </source>
</evidence>
<evidence type="ECO:0000313" key="1">
    <source>
        <dbReference type="EMBL" id="ATX78640.1"/>
    </source>
</evidence>
<organism evidence="1 2">
    <name type="scientific">Mariprofundus aestuarium</name>
    <dbReference type="NCBI Taxonomy" id="1921086"/>
    <lineage>
        <taxon>Bacteria</taxon>
        <taxon>Pseudomonadati</taxon>
        <taxon>Pseudomonadota</taxon>
        <taxon>Candidatius Mariprofundia</taxon>
        <taxon>Mariprofundales</taxon>
        <taxon>Mariprofundaceae</taxon>
        <taxon>Mariprofundus</taxon>
    </lineage>
</organism>
<proteinExistence type="predicted"/>
<keyword evidence="1" id="KW-0808">Transferase</keyword>
<dbReference type="AlphaFoldDB" id="A0A2K8KV44"/>
<name>A0A2K8KV44_MARES</name>
<keyword evidence="2" id="KW-1185">Reference proteome</keyword>
<dbReference type="KEGG" id="maes:Ga0123461_0187"/>
<dbReference type="CDD" id="cd03801">
    <property type="entry name" value="GT4_PimA-like"/>
    <property type="match status" value="1"/>
</dbReference>